<proteinExistence type="predicted"/>
<dbReference type="EMBL" id="CAADFS010000055">
    <property type="protein sequence ID" value="VFK47977.1"/>
    <property type="molecule type" value="Genomic_DNA"/>
</dbReference>
<name>A0A450Z2I7_9GAMM</name>
<reference evidence="1" key="1">
    <citation type="submission" date="2019-02" db="EMBL/GenBank/DDBJ databases">
        <authorList>
            <person name="Gruber-Vodicka R. H."/>
            <person name="Seah K. B. B."/>
        </authorList>
    </citation>
    <scope>NUCLEOTIDE SEQUENCE</scope>
    <source>
        <strain evidence="1">BECK_BZ123</strain>
    </source>
</reference>
<accession>A0A450Z2I7</accession>
<evidence type="ECO:0000313" key="1">
    <source>
        <dbReference type="EMBL" id="VFK47977.1"/>
    </source>
</evidence>
<protein>
    <submittedName>
        <fullName evidence="1">Uncharacterized protein</fullName>
    </submittedName>
</protein>
<dbReference type="AlphaFoldDB" id="A0A450Z2I7"/>
<gene>
    <name evidence="1" type="ORF">BECKTC1821D_GA0114238_105511</name>
</gene>
<organism evidence="1">
    <name type="scientific">Candidatus Kentrum sp. TC</name>
    <dbReference type="NCBI Taxonomy" id="2126339"/>
    <lineage>
        <taxon>Bacteria</taxon>
        <taxon>Pseudomonadati</taxon>
        <taxon>Pseudomonadota</taxon>
        <taxon>Gammaproteobacteria</taxon>
        <taxon>Candidatus Kentrum</taxon>
    </lineage>
</organism>
<sequence length="201" mass="23435">MWEARLEIKGDGLILFTTSFPFSLPLFYGFPLDSGQDHDAVQFFAKFSEGMEEAIRFVGACRCNHFRFRHRIGMDIKPNAMRSAMSFIRTWFPENVSGCTGLSSRPKGWIFLVPRFFGEQDLSEFRFSDTSKDGEPRGYESYWRIAMQKSSHHDKMTFASKILLSLYEFQYSLVPNRWRFEAQQVHGSRGEVTQTEFFISP</sequence>